<keyword evidence="3" id="KW-1185">Reference proteome</keyword>
<feature type="compositionally biased region" description="Polar residues" evidence="1">
    <location>
        <begin position="1472"/>
        <end position="1487"/>
    </location>
</feature>
<dbReference type="EMBL" id="CAJOBG010000157">
    <property type="protein sequence ID" value="CAF3768489.1"/>
    <property type="molecule type" value="Genomic_DNA"/>
</dbReference>
<dbReference type="Proteomes" id="UP000663866">
    <property type="component" value="Unassembled WGS sequence"/>
</dbReference>
<evidence type="ECO:0000256" key="1">
    <source>
        <dbReference type="SAM" id="MobiDB-lite"/>
    </source>
</evidence>
<feature type="compositionally biased region" description="Acidic residues" evidence="1">
    <location>
        <begin position="1318"/>
        <end position="1330"/>
    </location>
</feature>
<dbReference type="InterPro" id="IPR016024">
    <property type="entry name" value="ARM-type_fold"/>
</dbReference>
<dbReference type="SUPFAM" id="SSF101908">
    <property type="entry name" value="Putative isomerase YbhE"/>
    <property type="match status" value="1"/>
</dbReference>
<gene>
    <name evidence="2" type="ORF">OVN521_LOCUS2097</name>
</gene>
<comment type="caution">
    <text evidence="2">The sequence shown here is derived from an EMBL/GenBank/DDBJ whole genome shotgun (WGS) entry which is preliminary data.</text>
</comment>
<dbReference type="Gene3D" id="2.130.10.10">
    <property type="entry name" value="YVTN repeat-like/Quinoprotein amine dehydrogenase"/>
    <property type="match status" value="1"/>
</dbReference>
<dbReference type="InterPro" id="IPR015943">
    <property type="entry name" value="WD40/YVTN_repeat-like_dom_sf"/>
</dbReference>
<feature type="region of interest" description="Disordered" evidence="1">
    <location>
        <begin position="899"/>
        <end position="927"/>
    </location>
</feature>
<feature type="compositionally biased region" description="Basic and acidic residues" evidence="1">
    <location>
        <begin position="1518"/>
        <end position="1535"/>
    </location>
</feature>
<feature type="compositionally biased region" description="Polar residues" evidence="1">
    <location>
        <begin position="1430"/>
        <end position="1439"/>
    </location>
</feature>
<feature type="compositionally biased region" description="Basic and acidic residues" evidence="1">
    <location>
        <begin position="1682"/>
        <end position="1698"/>
    </location>
</feature>
<name>A0A818ZEM8_9BILA</name>
<organism evidence="2 3">
    <name type="scientific">Rotaria magnacalcarata</name>
    <dbReference type="NCBI Taxonomy" id="392030"/>
    <lineage>
        <taxon>Eukaryota</taxon>
        <taxon>Metazoa</taxon>
        <taxon>Spiralia</taxon>
        <taxon>Gnathifera</taxon>
        <taxon>Rotifera</taxon>
        <taxon>Eurotatoria</taxon>
        <taxon>Bdelloidea</taxon>
        <taxon>Philodinida</taxon>
        <taxon>Philodinidae</taxon>
        <taxon>Rotaria</taxon>
    </lineage>
</organism>
<feature type="compositionally biased region" description="Basic and acidic residues" evidence="1">
    <location>
        <begin position="1301"/>
        <end position="1317"/>
    </location>
</feature>
<feature type="region of interest" description="Disordered" evidence="1">
    <location>
        <begin position="1681"/>
        <end position="1706"/>
    </location>
</feature>
<evidence type="ECO:0000313" key="2">
    <source>
        <dbReference type="EMBL" id="CAF3768489.1"/>
    </source>
</evidence>
<dbReference type="PANTHER" id="PTHR45532">
    <property type="entry name" value="WD REPEAT-CONTAINING PROTEIN 97"/>
    <property type="match status" value="1"/>
</dbReference>
<feature type="compositionally biased region" description="Acidic residues" evidence="1">
    <location>
        <begin position="899"/>
        <end position="909"/>
    </location>
</feature>
<feature type="region of interest" description="Disordered" evidence="1">
    <location>
        <begin position="1291"/>
        <end position="1538"/>
    </location>
</feature>
<protein>
    <submittedName>
        <fullName evidence="2">Uncharacterized protein</fullName>
    </submittedName>
</protein>
<evidence type="ECO:0000313" key="3">
    <source>
        <dbReference type="Proteomes" id="UP000663866"/>
    </source>
</evidence>
<sequence length="1957" mass="222858">MLAQPKLLSWSSAKSRIINQLQYTSKIHEESPHHLRRSSSLQSKIPQFPLFSSRSLTQFQFDAHLQAFTYYRSIDEDEDSNNVEDMIITSLFYDDPIDPRSAIVVYFTSLHTGVIRRFFKYDFQFPSFQLLKYISKLKLIIGYSNNKLYLLSNRNGHLKYLTSINCAGVARRIIYDKTTRDIIYVGGDKGFFVRWYLIRDGSGYDLKLGEQLKSASINRQHNIIDMKLDPITHKLFIIGHKGCLIFDTLLNRETASVLSAHGAPVTCANIYGSSILMGFSDGVMKIFEIGTESIPVRYQLQVQQAEIRSLLITSDGVIIAGTGNGAVCFYSLESFVKLGEHRCNAPIERMMFVRGEDLLIKLKSDLQLLNYTLPIRSFSGTLQAVEQVRVTFPVGSIPSCVAIRSPQNLFTVYNPRSSQIINIIPLSPDRIAVHDFAFDSAGEILYIVTSKTVCRYNCSSYPSFLMNIFEVKEECLFTKLCCFMWFSLLPEHTKKRRAFGVVFVGTTNGKLYLVPGDHELKYALLPDTPEALYSYFQAHEKTTTIDCLEIFQSYETYTTRRGARYLLTIGNDLVAKFYRLTIQGHEVFLRQLGSPIRLDAPHIGSAMAENRVAIACNLRGYIQMYTITQEGLDEISPKDILHEHSPIKSVTGCDALGLFATLNTTNEIMLWTKENEVVRKLKCDFPLISIANLNDRGDILLISLRRLNFLMISDFAPEQVLFDLSKKTIKDDAIELPVQINKKFDETVLEPPQTIHLDEKSTSKVLTDVDDADTLGFFELLEKERAEAEMAKLLEKSKNYPIAPDALIPNSTLRSMFRMKKVEPVEIKMFRLRMIAPTTPDTSQNELDDRLKRYAVLANFDGIHSTVFQLLNKIDILDNLQNKTNKNLNWQNDDDEWVELGDPDDELAEESSKPSSAKKSKHVRQTSGTLISLQKDTIPELFRRMQNEAWWNQTDENKNSNLRSMLLYLIEIIKAKETDSYESACSYVVNIFRTYGIEPSIMNHIIGILLDHLSQGENDPLNVHTVRTIAQFMIERKDIIVPLLDFTLKCEPDNTLRLETINAIKFITDVNNTDDIDLVLNNIQVAHDASEDTFSLKTVIERIKYKQSQTPVNVVDEGKPIDEAEVDVLHPLLKKISEERWYPRDNTPITLDAVIDAILAKLPNATKSTLKTLTTHLVQLNRVIGYSNEQFDRVSNGVILLLSHNDADYRLVAATVLADLGKETKAIDLALLTSFINDPRILVRTECCDTLKRLTSIMSDTVLKDCADDIPHLQTLPEENFSLQGYLKKKNHVLTPPPSATDDHPPVPVDEENRGDNQEEELELEQEQEQEQEHDHEQEENLLPIHEDKHEKSHPNVEDSTPRPQDGNEEHDDNISIVRSRTPSPRTTEQQTFPKRMQDIPHIPSQFSITPSSNYSTAPITPVEPKISVKITSDGTKSTIPPAKYVPKSRKELSHSQPPVPTTSQTPRLRKQQTSTSEKSLRTQMKTTLIDHLPGKRQLRPNNPEMWDSYAKQSDIAEENKDNEPSSTENDKQKVSDPIQSIIDGHKRIFGYFRILPNRRVLVPHKISFDDAFSDQIHLTVDRRSSSELTSATSSKMHLADLNRNKHHLYGVEFVQLLSSLVIRSIQLHRRNAKCIPGSEVLESSSAIGFTDALSISQMQLHSSTNLQPASFFMQNKLPPIEPRRPSSAETARMKSDALSRATRTGVNLSKAKDMEDSLSNLLRPNRDRTRTTLPLGNTPAVTFLRDHNGVTHAWILENLLRSQGAVDSHTYIQQIVRTYPKFAPLLYSRVPDHLISFIWNDPVMRQLASIISNKSDDSSIEDISTRRGTTKTTIPAFDDEHSSNFFDYTASSQILAMQHQQRDDHKSDLLPPVRGVKMRLPRHVLKFGFRELESESPEESLISLRDESTSKPRRRRIYMHLMCIRHEMLKSQLRQMLKTDSRTTSYVPFVSRSLCN</sequence>
<accession>A0A818ZEM8</accession>
<dbReference type="SUPFAM" id="SSF48371">
    <property type="entry name" value="ARM repeat"/>
    <property type="match status" value="1"/>
</dbReference>
<feature type="compositionally biased region" description="Polar residues" evidence="1">
    <location>
        <begin position="1405"/>
        <end position="1419"/>
    </location>
</feature>
<dbReference type="PANTHER" id="PTHR45532:SF1">
    <property type="entry name" value="WD REPEAT-CONTAINING PROTEIN 97"/>
    <property type="match status" value="1"/>
</dbReference>
<feature type="compositionally biased region" description="Basic and acidic residues" evidence="1">
    <location>
        <begin position="1331"/>
        <end position="1361"/>
    </location>
</feature>
<proteinExistence type="predicted"/>
<feature type="compositionally biased region" description="Polar residues" evidence="1">
    <location>
        <begin position="1377"/>
        <end position="1393"/>
    </location>
</feature>
<reference evidence="2" key="1">
    <citation type="submission" date="2021-02" db="EMBL/GenBank/DDBJ databases">
        <authorList>
            <person name="Nowell W R."/>
        </authorList>
    </citation>
    <scope>NUCLEOTIDE SEQUENCE</scope>
</reference>